<keyword evidence="2" id="KW-0732">Signal</keyword>
<organism evidence="3 4">
    <name type="scientific">Burkholderia lata (strain ATCC 17760 / DSM 23089 / LMG 22485 / NCIMB 9086 / R18194 / 383)</name>
    <dbReference type="NCBI Taxonomy" id="482957"/>
    <lineage>
        <taxon>Bacteria</taxon>
        <taxon>Pseudomonadati</taxon>
        <taxon>Pseudomonadota</taxon>
        <taxon>Betaproteobacteria</taxon>
        <taxon>Burkholderiales</taxon>
        <taxon>Burkholderiaceae</taxon>
        <taxon>Burkholderia</taxon>
        <taxon>Burkholderia cepacia complex</taxon>
    </lineage>
</organism>
<evidence type="ECO:0000313" key="3">
    <source>
        <dbReference type="EMBL" id="VWC65719.1"/>
    </source>
</evidence>
<protein>
    <recommendedName>
        <fullName evidence="5">Peptidase M10 metallopeptidase domain-containing protein</fullName>
    </recommendedName>
</protein>
<dbReference type="PROSITE" id="PS51257">
    <property type="entry name" value="PROKAR_LIPOPROTEIN"/>
    <property type="match status" value="1"/>
</dbReference>
<gene>
    <name evidence="3" type="ORF">BLA18112_01529</name>
</gene>
<name>A0A6P2U718_BURL3</name>
<proteinExistence type="predicted"/>
<dbReference type="RefSeq" id="WP_175043161.1">
    <property type="nucleotide sequence ID" value="NZ_CABVQI010000004.1"/>
</dbReference>
<evidence type="ECO:0008006" key="5">
    <source>
        <dbReference type="Google" id="ProtNLM"/>
    </source>
</evidence>
<feature type="chain" id="PRO_5026891419" description="Peptidase M10 metallopeptidase domain-containing protein" evidence="2">
    <location>
        <begin position="20"/>
        <end position="279"/>
    </location>
</feature>
<feature type="signal peptide" evidence="2">
    <location>
        <begin position="1"/>
        <end position="19"/>
    </location>
</feature>
<evidence type="ECO:0000256" key="1">
    <source>
        <dbReference type="SAM" id="MobiDB-lite"/>
    </source>
</evidence>
<evidence type="ECO:0000256" key="2">
    <source>
        <dbReference type="SAM" id="SignalP"/>
    </source>
</evidence>
<feature type="compositionally biased region" description="Low complexity" evidence="1">
    <location>
        <begin position="25"/>
        <end position="39"/>
    </location>
</feature>
<accession>A0A6P2U718</accession>
<evidence type="ECO:0000313" key="4">
    <source>
        <dbReference type="Proteomes" id="UP000494274"/>
    </source>
</evidence>
<dbReference type="Proteomes" id="UP000494274">
    <property type="component" value="Unassembled WGS sequence"/>
</dbReference>
<feature type="region of interest" description="Disordered" evidence="1">
    <location>
        <begin position="20"/>
        <end position="43"/>
    </location>
</feature>
<dbReference type="AlphaFoldDB" id="A0A6P2U718"/>
<reference evidence="3 4" key="1">
    <citation type="submission" date="2019-09" db="EMBL/GenBank/DDBJ databases">
        <authorList>
            <person name="Depoorter E."/>
        </authorList>
    </citation>
    <scope>NUCLEOTIDE SEQUENCE [LARGE SCALE GENOMIC DNA]</scope>
    <source>
        <strain evidence="3">R-18112</strain>
    </source>
</reference>
<sequence length="279" mass="29445">MRLKVAVAAMLAVSLAACGGGSGNSGNSQTSSSSNGSSSPVVPSDAQILADIATSQSTTTNTPIWDTSQAYGAVGNPFKGSVDGQHSYRWNIERDGLIPILDTSGRPELTTALNNLEAAAGKTLFNRLPSTTNPAQLERGVIFNNQTPPTQGTSEPNNCGELYANRQNLFGEWVDPTYSINPPLAADWQSEVDSSPLIDPRTTFNVDVDFSNANCAPLEPLVEHELLHALGLTNHFDGFGQGSGGNCNGALCTDRAYPVLKTLYANPPMTVISSMTIAR</sequence>
<dbReference type="EMBL" id="CABVQI010000004">
    <property type="protein sequence ID" value="VWC65719.1"/>
    <property type="molecule type" value="Genomic_DNA"/>
</dbReference>